<reference evidence="3 4" key="1">
    <citation type="submission" date="2019-06" db="EMBL/GenBank/DDBJ databases">
        <title>Sequencing the genomes of 1000 actinobacteria strains.</title>
        <authorList>
            <person name="Klenk H.-P."/>
        </authorList>
    </citation>
    <scope>NUCLEOTIDE SEQUENCE [LARGE SCALE GENOMIC DNA]</scope>
    <source>
        <strain evidence="3 4">DSM 25218</strain>
    </source>
</reference>
<feature type="region of interest" description="Disordered" evidence="1">
    <location>
        <begin position="1"/>
        <end position="25"/>
    </location>
</feature>
<dbReference type="OrthoDB" id="3789674at2"/>
<dbReference type="RefSeq" id="WP_141781716.1">
    <property type="nucleotide sequence ID" value="NZ_VFOV01000001.1"/>
</dbReference>
<proteinExistence type="predicted"/>
<dbReference type="EMBL" id="VFOV01000001">
    <property type="protein sequence ID" value="TQL69896.1"/>
    <property type="molecule type" value="Genomic_DNA"/>
</dbReference>
<feature type="transmembrane region" description="Helical" evidence="2">
    <location>
        <begin position="29"/>
        <end position="53"/>
    </location>
</feature>
<dbReference type="AlphaFoldDB" id="A0A543ABP2"/>
<keyword evidence="2" id="KW-0472">Membrane</keyword>
<feature type="compositionally biased region" description="Polar residues" evidence="1">
    <location>
        <begin position="1"/>
        <end position="16"/>
    </location>
</feature>
<keyword evidence="2" id="KW-1133">Transmembrane helix</keyword>
<evidence type="ECO:0000313" key="4">
    <source>
        <dbReference type="Proteomes" id="UP000320209"/>
    </source>
</evidence>
<accession>A0A543ABP2</accession>
<gene>
    <name evidence="3" type="ORF">FB381_3818</name>
</gene>
<name>A0A543ABP2_9ACTN</name>
<dbReference type="Proteomes" id="UP000320209">
    <property type="component" value="Unassembled WGS sequence"/>
</dbReference>
<sequence length="91" mass="9807">MSGLPMTTQSLHTSQPAPEPTPPQDKDIVAGWTAFAIFIALCVAVALIGWSLLRQFKKVEKAKAEGVFGEEAKAEAIATQAAKDEIKRAKR</sequence>
<keyword evidence="2" id="KW-0812">Transmembrane</keyword>
<organism evidence="3 4">
    <name type="scientific">Nocardioides albertanoniae</name>
    <dbReference type="NCBI Taxonomy" id="1175486"/>
    <lineage>
        <taxon>Bacteria</taxon>
        <taxon>Bacillati</taxon>
        <taxon>Actinomycetota</taxon>
        <taxon>Actinomycetes</taxon>
        <taxon>Propionibacteriales</taxon>
        <taxon>Nocardioidaceae</taxon>
        <taxon>Nocardioides</taxon>
    </lineage>
</organism>
<evidence type="ECO:0000313" key="3">
    <source>
        <dbReference type="EMBL" id="TQL69896.1"/>
    </source>
</evidence>
<evidence type="ECO:0000256" key="2">
    <source>
        <dbReference type="SAM" id="Phobius"/>
    </source>
</evidence>
<comment type="caution">
    <text evidence="3">The sequence shown here is derived from an EMBL/GenBank/DDBJ whole genome shotgun (WGS) entry which is preliminary data.</text>
</comment>
<keyword evidence="4" id="KW-1185">Reference proteome</keyword>
<evidence type="ECO:0000256" key="1">
    <source>
        <dbReference type="SAM" id="MobiDB-lite"/>
    </source>
</evidence>
<protein>
    <submittedName>
        <fullName evidence="3">Uncharacterized protein</fullName>
    </submittedName>
</protein>